<evidence type="ECO:0000256" key="1">
    <source>
        <dbReference type="ARBA" id="ARBA00000898"/>
    </source>
</evidence>
<feature type="binding site" evidence="12">
    <location>
        <position position="23"/>
    </location>
    <ligand>
        <name>substrate</name>
    </ligand>
</feature>
<evidence type="ECO:0000256" key="11">
    <source>
        <dbReference type="ARBA" id="ARBA00031051"/>
    </source>
</evidence>
<protein>
    <recommendedName>
        <fullName evidence="6">3-deoxy-D-manno-octulosonate 8-phosphate phosphatase KdsC</fullName>
        <ecNumber evidence="5">3.1.3.45</ecNumber>
    </recommendedName>
    <alternativeName>
        <fullName evidence="11">KDO 8-P phosphatase</fullName>
    </alternativeName>
</protein>
<dbReference type="EC" id="3.1.3.45" evidence="5"/>
<feature type="binding site" evidence="12">
    <location>
        <position position="114"/>
    </location>
    <ligand>
        <name>Mg(2+)</name>
        <dbReference type="ChEBI" id="CHEBI:18420"/>
    </ligand>
</feature>
<dbReference type="AlphaFoldDB" id="A0A6M4H1R0"/>
<dbReference type="InterPro" id="IPR023214">
    <property type="entry name" value="HAD_sf"/>
</dbReference>
<evidence type="ECO:0000313" key="13">
    <source>
        <dbReference type="EMBL" id="QJR13285.1"/>
    </source>
</evidence>
<keyword evidence="9 12" id="KW-0460">Magnesium</keyword>
<comment type="catalytic activity">
    <reaction evidence="1">
        <text>3-deoxy-alpha-D-manno-2-octulosonate-8-phosphate + H2O = 3-deoxy-alpha-D-manno-oct-2-ulosonate + phosphate</text>
        <dbReference type="Rhea" id="RHEA:11500"/>
        <dbReference type="ChEBI" id="CHEBI:15377"/>
        <dbReference type="ChEBI" id="CHEBI:43474"/>
        <dbReference type="ChEBI" id="CHEBI:85985"/>
        <dbReference type="ChEBI" id="CHEBI:85986"/>
        <dbReference type="EC" id="3.1.3.45"/>
    </reaction>
</comment>
<dbReference type="KEGG" id="upl:DSM104440_00067"/>
<evidence type="ECO:0000256" key="2">
    <source>
        <dbReference type="ARBA" id="ARBA00001946"/>
    </source>
</evidence>
<dbReference type="InterPro" id="IPR050793">
    <property type="entry name" value="CMP-NeuNAc_synthase"/>
</dbReference>
<keyword evidence="14" id="KW-1185">Reference proteome</keyword>
<evidence type="ECO:0000256" key="4">
    <source>
        <dbReference type="ARBA" id="ARBA00011881"/>
    </source>
</evidence>
<dbReference type="NCBIfam" id="TIGR01670">
    <property type="entry name" value="KdsC-phosphatas"/>
    <property type="match status" value="1"/>
</dbReference>
<evidence type="ECO:0000256" key="12">
    <source>
        <dbReference type="PIRSR" id="PIRSR006118-2"/>
    </source>
</evidence>
<comment type="subunit">
    <text evidence="4">Homotetramer.</text>
</comment>
<dbReference type="GO" id="GO:0008781">
    <property type="term" value="F:N-acylneuraminate cytidylyltransferase activity"/>
    <property type="evidence" value="ECO:0007669"/>
    <property type="project" value="TreeGrafter"/>
</dbReference>
<dbReference type="InterPro" id="IPR006549">
    <property type="entry name" value="HAD-SF_hydro_IIIA"/>
</dbReference>
<keyword evidence="7 12" id="KW-0479">Metal-binding</keyword>
<evidence type="ECO:0000256" key="6">
    <source>
        <dbReference type="ARBA" id="ARBA00020092"/>
    </source>
</evidence>
<dbReference type="SFLD" id="SFLDG01136">
    <property type="entry name" value="C1.6:_Phosphoserine_Phosphatas"/>
    <property type="match status" value="1"/>
</dbReference>
<evidence type="ECO:0000256" key="3">
    <source>
        <dbReference type="ARBA" id="ARBA00005893"/>
    </source>
</evidence>
<comment type="cofactor">
    <cofactor evidence="2 12">
        <name>Mg(2+)</name>
        <dbReference type="ChEBI" id="CHEBI:18420"/>
    </cofactor>
</comment>
<comment type="similarity">
    <text evidence="3">Belongs to the KdsC family.</text>
</comment>
<dbReference type="InterPro" id="IPR036412">
    <property type="entry name" value="HAD-like_sf"/>
</dbReference>
<dbReference type="InterPro" id="IPR010023">
    <property type="entry name" value="KdsC_fam"/>
</dbReference>
<feature type="binding site" evidence="12">
    <location>
        <position position="21"/>
    </location>
    <ligand>
        <name>Mg(2+)</name>
        <dbReference type="ChEBI" id="CHEBI:18420"/>
    </ligand>
</feature>
<dbReference type="FunFam" id="3.40.50.1000:FF:000029">
    <property type="entry name" value="3-deoxy-D-manno-octulosonate 8-phosphate phosphatase KdsC"/>
    <property type="match status" value="1"/>
</dbReference>
<keyword evidence="10" id="KW-0448">Lipopolysaccharide biosynthesis</keyword>
<dbReference type="Proteomes" id="UP000503096">
    <property type="component" value="Chromosome"/>
</dbReference>
<dbReference type="InParanoid" id="A0A6M4H1R0"/>
<sequence>MAEREAELRKRAKQIRLAIFDVDGVLTDGSLWFGPDGEALKVFNILDGHGLKMLAEEGIATAILSGRSSPAVTKRAAELGIAHVIQGATDKRVEFDRLRAKLGVEEAQCAFVGDDLPDLPVMQRCGLAVAVANAVELVKAAAHYVTDAPGGRGAVREFSDLVLAARRA</sequence>
<evidence type="ECO:0000256" key="9">
    <source>
        <dbReference type="ARBA" id="ARBA00022842"/>
    </source>
</evidence>
<name>A0A6M4H1R0_9PROT</name>
<dbReference type="SFLD" id="SFLDS00003">
    <property type="entry name" value="Haloacid_Dehalogenase"/>
    <property type="match status" value="1"/>
</dbReference>
<evidence type="ECO:0000256" key="5">
    <source>
        <dbReference type="ARBA" id="ARBA00013066"/>
    </source>
</evidence>
<dbReference type="GO" id="GO:0046872">
    <property type="term" value="F:metal ion binding"/>
    <property type="evidence" value="ECO:0007669"/>
    <property type="project" value="UniProtKB-KW"/>
</dbReference>
<dbReference type="Pfam" id="PF08282">
    <property type="entry name" value="Hydrolase_3"/>
    <property type="match status" value="1"/>
</dbReference>
<dbReference type="RefSeq" id="WP_171159682.1">
    <property type="nucleotide sequence ID" value="NZ_CP053073.1"/>
</dbReference>
<dbReference type="EMBL" id="CP053073">
    <property type="protein sequence ID" value="QJR13285.1"/>
    <property type="molecule type" value="Genomic_DNA"/>
</dbReference>
<dbReference type="Gene3D" id="3.40.50.1000">
    <property type="entry name" value="HAD superfamily/HAD-like"/>
    <property type="match status" value="1"/>
</dbReference>
<dbReference type="CDD" id="cd01630">
    <property type="entry name" value="HAD_KDO-like"/>
    <property type="match status" value="1"/>
</dbReference>
<dbReference type="GO" id="GO:0019143">
    <property type="term" value="F:3-deoxy-manno-octulosonate-8-phosphatase activity"/>
    <property type="evidence" value="ECO:0007669"/>
    <property type="project" value="UniProtKB-EC"/>
</dbReference>
<evidence type="ECO:0000256" key="7">
    <source>
        <dbReference type="ARBA" id="ARBA00022723"/>
    </source>
</evidence>
<dbReference type="PANTHER" id="PTHR21485">
    <property type="entry name" value="HAD SUPERFAMILY MEMBERS CMAS AND KDSC"/>
    <property type="match status" value="1"/>
</dbReference>
<dbReference type="SUPFAM" id="SSF56784">
    <property type="entry name" value="HAD-like"/>
    <property type="match status" value="1"/>
</dbReference>
<dbReference type="GO" id="GO:0009103">
    <property type="term" value="P:lipopolysaccharide biosynthetic process"/>
    <property type="evidence" value="ECO:0007669"/>
    <property type="project" value="UniProtKB-KW"/>
</dbReference>
<accession>A0A6M4H1R0</accession>
<reference evidence="13 14" key="1">
    <citation type="submission" date="2020-04" db="EMBL/GenBank/DDBJ databases">
        <title>Usitatibacter rugosus gen. nov., sp. nov. and Usitatibacter palustris sp. nov., novel members of Usitatibacteraceae fam. nov. within the order Nitrosomonadales isolated from soil.</title>
        <authorList>
            <person name="Huber K.J."/>
            <person name="Neumann-Schaal M."/>
            <person name="Geppert A."/>
            <person name="Luckner M."/>
            <person name="Wanner G."/>
            <person name="Overmann J."/>
        </authorList>
    </citation>
    <scope>NUCLEOTIDE SEQUENCE [LARGE SCALE GENOMIC DNA]</scope>
    <source>
        <strain evidence="13 14">Swamp67</strain>
    </source>
</reference>
<dbReference type="PIRSF" id="PIRSF006118">
    <property type="entry name" value="KDO8-P_Ptase"/>
    <property type="match status" value="1"/>
</dbReference>
<proteinExistence type="inferred from homology"/>
<evidence type="ECO:0000313" key="14">
    <source>
        <dbReference type="Proteomes" id="UP000503096"/>
    </source>
</evidence>
<organism evidence="13 14">
    <name type="scientific">Usitatibacter palustris</name>
    <dbReference type="NCBI Taxonomy" id="2732487"/>
    <lineage>
        <taxon>Bacteria</taxon>
        <taxon>Pseudomonadati</taxon>
        <taxon>Pseudomonadota</taxon>
        <taxon>Betaproteobacteria</taxon>
        <taxon>Nitrosomonadales</taxon>
        <taxon>Usitatibacteraceae</taxon>
        <taxon>Usitatibacter</taxon>
    </lineage>
</organism>
<dbReference type="PANTHER" id="PTHR21485:SF6">
    <property type="entry name" value="N-ACYLNEURAMINATE CYTIDYLYLTRANSFERASE-RELATED"/>
    <property type="match status" value="1"/>
</dbReference>
<evidence type="ECO:0000256" key="10">
    <source>
        <dbReference type="ARBA" id="ARBA00022985"/>
    </source>
</evidence>
<evidence type="ECO:0000256" key="8">
    <source>
        <dbReference type="ARBA" id="ARBA00022801"/>
    </source>
</evidence>
<gene>
    <name evidence="13" type="primary">kdsC</name>
    <name evidence="13" type="ORF">DSM104440_00067</name>
</gene>
<dbReference type="SFLD" id="SFLDG01138">
    <property type="entry name" value="C1.6.2:_Deoxy-d-mannose-octulo"/>
    <property type="match status" value="1"/>
</dbReference>
<dbReference type="NCBIfam" id="TIGR01662">
    <property type="entry name" value="HAD-SF-IIIA"/>
    <property type="match status" value="1"/>
</dbReference>
<dbReference type="FunCoup" id="A0A6M4H1R0">
    <property type="interactions" value="305"/>
</dbReference>
<keyword evidence="8 13" id="KW-0378">Hydrolase</keyword>